<dbReference type="PROSITE" id="PS51257">
    <property type="entry name" value="PROKAR_LIPOPROTEIN"/>
    <property type="match status" value="1"/>
</dbReference>
<accession>A0ABS4G1H5</accession>
<feature type="signal peptide" evidence="1">
    <location>
        <begin position="1"/>
        <end position="21"/>
    </location>
</feature>
<dbReference type="EMBL" id="JAGGKC010000005">
    <property type="protein sequence ID" value="MBP1918402.1"/>
    <property type="molecule type" value="Genomic_DNA"/>
</dbReference>
<feature type="chain" id="PRO_5046228536" evidence="1">
    <location>
        <begin position="22"/>
        <end position="440"/>
    </location>
</feature>
<organism evidence="2 3">
    <name type="scientific">Youngiibacter multivorans</name>
    <dbReference type="NCBI Taxonomy" id="937251"/>
    <lineage>
        <taxon>Bacteria</taxon>
        <taxon>Bacillati</taxon>
        <taxon>Bacillota</taxon>
        <taxon>Clostridia</taxon>
        <taxon>Eubacteriales</taxon>
        <taxon>Clostridiaceae</taxon>
        <taxon>Youngiibacter</taxon>
    </lineage>
</organism>
<protein>
    <submittedName>
        <fullName evidence="2">Arabinogalactan oligomer/maltooligosaccharide transport system substrate-binding protein</fullName>
    </submittedName>
</protein>
<evidence type="ECO:0000313" key="3">
    <source>
        <dbReference type="Proteomes" id="UP001519271"/>
    </source>
</evidence>
<name>A0ABS4G1H5_9CLOT</name>
<sequence>MKKIVSLVVASMLALSVAACGEKTPTTPTAAPTTPDKGLKGTISVQAEEGWKSYYDAAIARFKADNPDAVVNLIVKPSFEHLDAIDKTDVTNKDVADVFAIPADRIYGLSKNEALAPIDAKAIADKVGGFADYDKGLGGNFKIGADYLAFPMNIETLIAFINTKNAAAASVDTKAIEISDAKVGEVLIPAFNAWYGVALLNSVDIELLGKDASGKLFSDMTKEWKDLGADKQAVITEIYNYWKTYTEGGASVMWDKDAAWGHMDTEFTTGGKAIARIEGPWDTSKLSKLAAEGADLKIAPIGTVTLNGKPLTHWKGGWGLAINARNDGNADQMALAEAFIAELINPKYAVDFFKATGKIMENVPAATYKASDLSATDKLVIENVLASYADAPARPLFTEWGSVWDTWQNSLLSWSAVKPANAEAAYKEIKAAFDAMMLNF</sequence>
<evidence type="ECO:0000256" key="1">
    <source>
        <dbReference type="SAM" id="SignalP"/>
    </source>
</evidence>
<keyword evidence="3" id="KW-1185">Reference proteome</keyword>
<keyword evidence="1" id="KW-0732">Signal</keyword>
<dbReference type="SUPFAM" id="SSF53850">
    <property type="entry name" value="Periplasmic binding protein-like II"/>
    <property type="match status" value="1"/>
</dbReference>
<dbReference type="RefSeq" id="WP_209458637.1">
    <property type="nucleotide sequence ID" value="NZ_JAGGKC010000005.1"/>
</dbReference>
<dbReference type="Proteomes" id="UP001519271">
    <property type="component" value="Unassembled WGS sequence"/>
</dbReference>
<proteinExistence type="predicted"/>
<evidence type="ECO:0000313" key="2">
    <source>
        <dbReference type="EMBL" id="MBP1918402.1"/>
    </source>
</evidence>
<reference evidence="2 3" key="1">
    <citation type="submission" date="2021-03" db="EMBL/GenBank/DDBJ databases">
        <title>Genomic Encyclopedia of Type Strains, Phase IV (KMG-IV): sequencing the most valuable type-strain genomes for metagenomic binning, comparative biology and taxonomic classification.</title>
        <authorList>
            <person name="Goeker M."/>
        </authorList>
    </citation>
    <scope>NUCLEOTIDE SEQUENCE [LARGE SCALE GENOMIC DNA]</scope>
    <source>
        <strain evidence="2 3">DSM 6139</strain>
    </source>
</reference>
<dbReference type="Gene3D" id="3.40.190.10">
    <property type="entry name" value="Periplasmic binding protein-like II"/>
    <property type="match status" value="2"/>
</dbReference>
<comment type="caution">
    <text evidence="2">The sequence shown here is derived from an EMBL/GenBank/DDBJ whole genome shotgun (WGS) entry which is preliminary data.</text>
</comment>
<gene>
    <name evidence="2" type="ORF">J2Z34_000874</name>
</gene>